<dbReference type="EMBL" id="CM001882">
    <property type="protein sequence ID" value="EOY03176.1"/>
    <property type="molecule type" value="Genomic_DNA"/>
</dbReference>
<evidence type="ECO:0000313" key="1">
    <source>
        <dbReference type="EMBL" id="EOY03176.1"/>
    </source>
</evidence>
<dbReference type="Gramene" id="EOY03176">
    <property type="protein sequence ID" value="EOY03176"/>
    <property type="gene ID" value="TCM_017748"/>
</dbReference>
<organism evidence="1 2">
    <name type="scientific">Theobroma cacao</name>
    <name type="common">Cacao</name>
    <name type="synonym">Cocoa</name>
    <dbReference type="NCBI Taxonomy" id="3641"/>
    <lineage>
        <taxon>Eukaryota</taxon>
        <taxon>Viridiplantae</taxon>
        <taxon>Streptophyta</taxon>
        <taxon>Embryophyta</taxon>
        <taxon>Tracheophyta</taxon>
        <taxon>Spermatophyta</taxon>
        <taxon>Magnoliopsida</taxon>
        <taxon>eudicotyledons</taxon>
        <taxon>Gunneridae</taxon>
        <taxon>Pentapetalae</taxon>
        <taxon>rosids</taxon>
        <taxon>malvids</taxon>
        <taxon>Malvales</taxon>
        <taxon>Malvaceae</taxon>
        <taxon>Byttnerioideae</taxon>
        <taxon>Theobroma</taxon>
    </lineage>
</organism>
<dbReference type="Proteomes" id="UP000026915">
    <property type="component" value="Chromosome 4"/>
</dbReference>
<accession>A0A061EE40</accession>
<protein>
    <submittedName>
        <fullName evidence="1">Uncharacterized protein</fullName>
    </submittedName>
</protein>
<evidence type="ECO:0000313" key="2">
    <source>
        <dbReference type="Proteomes" id="UP000026915"/>
    </source>
</evidence>
<name>A0A061EE40_THECC</name>
<dbReference type="AlphaFoldDB" id="A0A061EE40"/>
<proteinExistence type="predicted"/>
<dbReference type="HOGENOM" id="CLU_2487916_0_0_1"/>
<sequence>MVRRDVKRRRTMDEEVRSQFTIAEALGASEAPDSPPMALHAASPIATPAVIVVTPHAAPLPASLLPLMHRRVTRRCVLKWLRAFSET</sequence>
<keyword evidence="2" id="KW-1185">Reference proteome</keyword>
<reference evidence="1 2" key="1">
    <citation type="journal article" date="2013" name="Genome Biol.">
        <title>The genome sequence of the most widely cultivated cacao type and its use to identify candidate genes regulating pod color.</title>
        <authorList>
            <person name="Motamayor J.C."/>
            <person name="Mockaitis K."/>
            <person name="Schmutz J."/>
            <person name="Haiminen N."/>
            <person name="Iii D.L."/>
            <person name="Cornejo O."/>
            <person name="Findley S.D."/>
            <person name="Zheng P."/>
            <person name="Utro F."/>
            <person name="Royaert S."/>
            <person name="Saski C."/>
            <person name="Jenkins J."/>
            <person name="Podicheti R."/>
            <person name="Zhao M."/>
            <person name="Scheffler B.E."/>
            <person name="Stack J.C."/>
            <person name="Feltus F.A."/>
            <person name="Mustiga G.M."/>
            <person name="Amores F."/>
            <person name="Phillips W."/>
            <person name="Marelli J.P."/>
            <person name="May G.D."/>
            <person name="Shapiro H."/>
            <person name="Ma J."/>
            <person name="Bustamante C.D."/>
            <person name="Schnell R.J."/>
            <person name="Main D."/>
            <person name="Gilbert D."/>
            <person name="Parida L."/>
            <person name="Kuhn D.N."/>
        </authorList>
    </citation>
    <scope>NUCLEOTIDE SEQUENCE [LARGE SCALE GENOMIC DNA]</scope>
    <source>
        <strain evidence="2">cv. Matina 1-6</strain>
    </source>
</reference>
<dbReference type="InParanoid" id="A0A061EE40"/>
<gene>
    <name evidence="1" type="ORF">TCM_017748</name>
</gene>